<dbReference type="AlphaFoldDB" id="A0A2M7BFB8"/>
<dbReference type="GO" id="GO:0019316">
    <property type="term" value="P:D-allose catabolic process"/>
    <property type="evidence" value="ECO:0007669"/>
    <property type="project" value="TreeGrafter"/>
</dbReference>
<comment type="caution">
    <text evidence="3">The sequence shown here is derived from an EMBL/GenBank/DDBJ whole genome shotgun (WGS) entry which is preliminary data.</text>
</comment>
<organism evidence="3 4">
    <name type="scientific">Candidatus Shapirobacteria bacterium CG03_land_8_20_14_0_80_39_12</name>
    <dbReference type="NCBI Taxonomy" id="1974879"/>
    <lineage>
        <taxon>Bacteria</taxon>
        <taxon>Candidatus Shapironibacteriota</taxon>
    </lineage>
</organism>
<evidence type="ECO:0000256" key="2">
    <source>
        <dbReference type="PIRSR" id="PIRSR005384-1"/>
    </source>
</evidence>
<dbReference type="Gene3D" id="3.40.1400.10">
    <property type="entry name" value="Sugar-phosphate isomerase, RpiB/LacA/LacB"/>
    <property type="match status" value="1"/>
</dbReference>
<keyword evidence="3" id="KW-0413">Isomerase</keyword>
<dbReference type="NCBIfam" id="NF004051">
    <property type="entry name" value="PRK05571.1"/>
    <property type="match status" value="1"/>
</dbReference>
<dbReference type="PANTHER" id="PTHR30345:SF0">
    <property type="entry name" value="DNA DAMAGE-REPAIR_TOLERATION PROTEIN DRT102"/>
    <property type="match status" value="1"/>
</dbReference>
<dbReference type="InterPro" id="IPR036569">
    <property type="entry name" value="RpiB_LacA_LacB_sf"/>
</dbReference>
<dbReference type="Pfam" id="PF02502">
    <property type="entry name" value="LacAB_rpiB"/>
    <property type="match status" value="1"/>
</dbReference>
<dbReference type="Proteomes" id="UP000229631">
    <property type="component" value="Unassembled WGS sequence"/>
</dbReference>
<name>A0A2M7BFB8_9BACT</name>
<dbReference type="NCBIfam" id="TIGR00689">
    <property type="entry name" value="rpiB_lacA_lacB"/>
    <property type="match status" value="1"/>
</dbReference>
<dbReference type="PIRSF" id="PIRSF005384">
    <property type="entry name" value="RpiB_LacA_B"/>
    <property type="match status" value="1"/>
</dbReference>
<dbReference type="SUPFAM" id="SSF89623">
    <property type="entry name" value="Ribose/Galactose isomerase RpiB/AlsB"/>
    <property type="match status" value="1"/>
</dbReference>
<evidence type="ECO:0000313" key="3">
    <source>
        <dbReference type="EMBL" id="PIV01832.1"/>
    </source>
</evidence>
<feature type="active site" description="Proton donor" evidence="2">
    <location>
        <position position="104"/>
    </location>
</feature>
<evidence type="ECO:0000256" key="1">
    <source>
        <dbReference type="ARBA" id="ARBA00008754"/>
    </source>
</evidence>
<feature type="active site" description="Proton acceptor" evidence="2">
    <location>
        <position position="71"/>
    </location>
</feature>
<dbReference type="GO" id="GO:0009052">
    <property type="term" value="P:pentose-phosphate shunt, non-oxidative branch"/>
    <property type="evidence" value="ECO:0007669"/>
    <property type="project" value="TreeGrafter"/>
</dbReference>
<evidence type="ECO:0000313" key="4">
    <source>
        <dbReference type="Proteomes" id="UP000229631"/>
    </source>
</evidence>
<comment type="similarity">
    <text evidence="1">Belongs to the LacAB/RpiB family.</text>
</comment>
<dbReference type="GO" id="GO:0004751">
    <property type="term" value="F:ribose-5-phosphate isomerase activity"/>
    <property type="evidence" value="ECO:0007669"/>
    <property type="project" value="TreeGrafter"/>
</dbReference>
<dbReference type="InterPro" id="IPR003500">
    <property type="entry name" value="RpiB_LacA_LacB"/>
</dbReference>
<reference evidence="4" key="1">
    <citation type="submission" date="2017-09" db="EMBL/GenBank/DDBJ databases">
        <title>Depth-based differentiation of microbial function through sediment-hosted aquifers and enrichment of novel symbionts in the deep terrestrial subsurface.</title>
        <authorList>
            <person name="Probst A.J."/>
            <person name="Ladd B."/>
            <person name="Jarett J.K."/>
            <person name="Geller-Mcgrath D.E."/>
            <person name="Sieber C.M.K."/>
            <person name="Emerson J.B."/>
            <person name="Anantharaman K."/>
            <person name="Thomas B.C."/>
            <person name="Malmstrom R."/>
            <person name="Stieglmeier M."/>
            <person name="Klingl A."/>
            <person name="Woyke T."/>
            <person name="Ryan C.M."/>
            <person name="Banfield J.F."/>
        </authorList>
    </citation>
    <scope>NUCLEOTIDE SEQUENCE [LARGE SCALE GENOMIC DNA]</scope>
</reference>
<gene>
    <name evidence="3" type="ORF">COS54_00400</name>
</gene>
<proteinExistence type="inferred from homology"/>
<dbReference type="PANTHER" id="PTHR30345">
    <property type="entry name" value="RIBOSE-5-PHOSPHATE ISOMERASE B"/>
    <property type="match status" value="1"/>
</dbReference>
<dbReference type="EMBL" id="PEVC01000010">
    <property type="protein sequence ID" value="PIV01832.1"/>
    <property type="molecule type" value="Genomic_DNA"/>
</dbReference>
<sequence>MKIFLGADHRGYFLKEKIARWLFEWKYDFFDVGAESLDLKDDYTKYASEVASLVAKSYSAKASRDRGVVLCGSGVGVEVVANKFDGIRASIGINADQVKAGREHDDMNVLVIAADFTDEDQAKEMLKSFLETKFTAKAKYKKRLSEISKIEANN</sequence>
<protein>
    <submittedName>
        <fullName evidence="3">Ribose-5-phosphate isomerase</fullName>
    </submittedName>
</protein>
<accession>A0A2M7BFB8</accession>